<name>A0A926NWV3_9HYPH</name>
<protein>
    <submittedName>
        <fullName evidence="3">Aminoacyl-tRNA hydrolase</fullName>
        <ecNumber evidence="3">3.1.1.29</ecNumber>
    </submittedName>
</protein>
<evidence type="ECO:0000259" key="2">
    <source>
        <dbReference type="PROSITE" id="PS00745"/>
    </source>
</evidence>
<evidence type="ECO:0000313" key="4">
    <source>
        <dbReference type="Proteomes" id="UP000598467"/>
    </source>
</evidence>
<comment type="caution">
    <text evidence="3">The sequence shown here is derived from an EMBL/GenBank/DDBJ whole genome shotgun (WGS) entry which is preliminary data.</text>
</comment>
<proteinExistence type="predicted"/>
<dbReference type="RefSeq" id="WP_190290456.1">
    <property type="nucleotide sequence ID" value="NZ_JABFCZ010000005.1"/>
</dbReference>
<dbReference type="Gene3D" id="3.30.160.20">
    <property type="match status" value="1"/>
</dbReference>
<dbReference type="FunFam" id="3.30.160.20:FF:000046">
    <property type="entry name" value="Peptidyl-tRNA hydrolase ICT1"/>
    <property type="match status" value="1"/>
</dbReference>
<dbReference type="GO" id="GO:0004045">
    <property type="term" value="F:peptidyl-tRNA hydrolase activity"/>
    <property type="evidence" value="ECO:0007669"/>
    <property type="project" value="UniProtKB-EC"/>
</dbReference>
<sequence>MSDREQDPGEKQRIPVTGRFYILPDDLHEDFIRASGPGGQNVNKVSTAVQLRFDLDGNTTLPEDVKTRAAALAGSRLTQGGEIVLQADRFRTRERNREDALNRLLELLRKAFEKPKPRKATRPTLASKKRRLDTKKKRGAVKKMRGRGAAID</sequence>
<evidence type="ECO:0000256" key="1">
    <source>
        <dbReference type="SAM" id="MobiDB-lite"/>
    </source>
</evidence>
<dbReference type="EMBL" id="JABFCZ010000005">
    <property type="protein sequence ID" value="MBD1545791.1"/>
    <property type="molecule type" value="Genomic_DNA"/>
</dbReference>
<feature type="region of interest" description="Disordered" evidence="1">
    <location>
        <begin position="114"/>
        <end position="152"/>
    </location>
</feature>
<dbReference type="GO" id="GO:0003747">
    <property type="term" value="F:translation release factor activity"/>
    <property type="evidence" value="ECO:0007669"/>
    <property type="project" value="InterPro"/>
</dbReference>
<accession>A0A926NWV3</accession>
<dbReference type="EC" id="3.1.1.29" evidence="3"/>
<dbReference type="AlphaFoldDB" id="A0A926NWV3"/>
<dbReference type="PANTHER" id="PTHR47814:SF1">
    <property type="entry name" value="PEPTIDYL-TRNA HYDROLASE ARFB"/>
    <property type="match status" value="1"/>
</dbReference>
<dbReference type="InterPro" id="IPR000352">
    <property type="entry name" value="Pep_chain_release_fac_I"/>
</dbReference>
<dbReference type="NCBIfam" id="NF006718">
    <property type="entry name" value="PRK09256.1"/>
    <property type="match status" value="1"/>
</dbReference>
<reference evidence="3" key="1">
    <citation type="submission" date="2020-05" db="EMBL/GenBank/DDBJ databases">
        <title>Identification of trans-AT polyketide cluster in two marine bacteria, producers of a novel glutaramide-containing polyketide sesbanimide D and analogs.</title>
        <authorList>
            <person name="Kacar D."/>
            <person name="Rodriguez P."/>
            <person name="Canedo L."/>
            <person name="Gonzalez E."/>
            <person name="Galan B."/>
            <person name="De La Calle F."/>
            <person name="Garcia J.L."/>
        </authorList>
    </citation>
    <scope>NUCLEOTIDE SEQUENCE</scope>
    <source>
        <strain evidence="3">PHM038</strain>
    </source>
</reference>
<keyword evidence="3" id="KW-0378">Hydrolase</keyword>
<evidence type="ECO:0000313" key="3">
    <source>
        <dbReference type="EMBL" id="MBD1545791.1"/>
    </source>
</evidence>
<dbReference type="Pfam" id="PF00472">
    <property type="entry name" value="RF-1"/>
    <property type="match status" value="1"/>
</dbReference>
<feature type="compositionally biased region" description="Basic residues" evidence="1">
    <location>
        <begin position="116"/>
        <end position="146"/>
    </location>
</feature>
<dbReference type="GO" id="GO:0072344">
    <property type="term" value="P:rescue of stalled ribosome"/>
    <property type="evidence" value="ECO:0007669"/>
    <property type="project" value="TreeGrafter"/>
</dbReference>
<feature type="domain" description="Prokaryotic-type class I peptide chain release factors" evidence="2">
    <location>
        <begin position="33"/>
        <end position="49"/>
    </location>
</feature>
<dbReference type="SUPFAM" id="SSF110916">
    <property type="entry name" value="Peptidyl-tRNA hydrolase domain-like"/>
    <property type="match status" value="1"/>
</dbReference>
<dbReference type="Proteomes" id="UP000598467">
    <property type="component" value="Unassembled WGS sequence"/>
</dbReference>
<dbReference type="PANTHER" id="PTHR47814">
    <property type="entry name" value="PEPTIDYL-TRNA HYDROLASE ARFB"/>
    <property type="match status" value="1"/>
</dbReference>
<dbReference type="GO" id="GO:0043022">
    <property type="term" value="F:ribosome binding"/>
    <property type="evidence" value="ECO:0007669"/>
    <property type="project" value="TreeGrafter"/>
</dbReference>
<gene>
    <name evidence="3" type="primary">arfB</name>
    <name evidence="3" type="ORF">HK439_05920</name>
</gene>
<organism evidence="3 4">
    <name type="scientific">Roseibium aggregatum</name>
    <dbReference type="NCBI Taxonomy" id="187304"/>
    <lineage>
        <taxon>Bacteria</taxon>
        <taxon>Pseudomonadati</taxon>
        <taxon>Pseudomonadota</taxon>
        <taxon>Alphaproteobacteria</taxon>
        <taxon>Hyphomicrobiales</taxon>
        <taxon>Stappiaceae</taxon>
        <taxon>Roseibium</taxon>
    </lineage>
</organism>
<dbReference type="PROSITE" id="PS00745">
    <property type="entry name" value="RF_PROK_I"/>
    <property type="match status" value="1"/>
</dbReference>